<keyword evidence="5" id="KW-1185">Reference proteome</keyword>
<dbReference type="Pfam" id="PF14235">
    <property type="entry name" value="DUF4337"/>
    <property type="match status" value="1"/>
</dbReference>
<feature type="transmembrane region" description="Helical" evidence="3">
    <location>
        <begin position="38"/>
        <end position="58"/>
    </location>
</feature>
<feature type="coiled-coil region" evidence="1">
    <location>
        <begin position="124"/>
        <end position="151"/>
    </location>
</feature>
<keyword evidence="3" id="KW-0472">Membrane</keyword>
<organism evidence="4 5">
    <name type="scientific">Paenibacillus gyeongsangnamensis</name>
    <dbReference type="NCBI Taxonomy" id="3388067"/>
    <lineage>
        <taxon>Bacteria</taxon>
        <taxon>Bacillati</taxon>
        <taxon>Bacillota</taxon>
        <taxon>Bacilli</taxon>
        <taxon>Bacillales</taxon>
        <taxon>Paenibacillaceae</taxon>
        <taxon>Paenibacillus</taxon>
    </lineage>
</organism>
<sequence>MEENFGIENPLEKVEEEVKELEEKEEQHRKEEAERSKFNNWIAITISIYAVFTALGGMKESQVTTDTLLQMDQAVLLQAQASDQWAFYQAKSIKGELYKTQSQISSLNSTPAASALSKEFDTNTKRYDAEKNDIQTKANELEKQRDEKMKETSDLVHKHHNSGMAIIFLQIAIVLASVSSLLKKKVLWFGSIGIAAIGLIYLVPLLIK</sequence>
<evidence type="ECO:0000313" key="5">
    <source>
        <dbReference type="Proteomes" id="UP001527882"/>
    </source>
</evidence>
<evidence type="ECO:0000256" key="3">
    <source>
        <dbReference type="SAM" id="Phobius"/>
    </source>
</evidence>
<evidence type="ECO:0000313" key="4">
    <source>
        <dbReference type="EMBL" id="MCZ8516718.1"/>
    </source>
</evidence>
<dbReference type="InterPro" id="IPR025570">
    <property type="entry name" value="DUF4337"/>
</dbReference>
<protein>
    <submittedName>
        <fullName evidence="4">DUF4337 domain-containing protein</fullName>
    </submittedName>
</protein>
<feature type="transmembrane region" description="Helical" evidence="3">
    <location>
        <begin position="163"/>
        <end position="182"/>
    </location>
</feature>
<name>A0ABT4QIP2_9BACL</name>
<keyword evidence="3" id="KW-1133">Transmembrane helix</keyword>
<dbReference type="Proteomes" id="UP001527882">
    <property type="component" value="Unassembled WGS sequence"/>
</dbReference>
<proteinExistence type="predicted"/>
<feature type="compositionally biased region" description="Basic and acidic residues" evidence="2">
    <location>
        <begin position="21"/>
        <end position="32"/>
    </location>
</feature>
<evidence type="ECO:0000256" key="1">
    <source>
        <dbReference type="SAM" id="Coils"/>
    </source>
</evidence>
<dbReference type="RefSeq" id="WP_269885252.1">
    <property type="nucleotide sequence ID" value="NZ_JAQAGZ010000026.1"/>
</dbReference>
<comment type="caution">
    <text evidence="4">The sequence shown here is derived from an EMBL/GenBank/DDBJ whole genome shotgun (WGS) entry which is preliminary data.</text>
</comment>
<evidence type="ECO:0000256" key="2">
    <source>
        <dbReference type="SAM" id="MobiDB-lite"/>
    </source>
</evidence>
<gene>
    <name evidence="4" type="ORF">O9H85_30975</name>
</gene>
<feature type="transmembrane region" description="Helical" evidence="3">
    <location>
        <begin position="188"/>
        <end position="207"/>
    </location>
</feature>
<accession>A0ABT4QIP2</accession>
<keyword evidence="3" id="KW-0812">Transmembrane</keyword>
<dbReference type="EMBL" id="JAQAGZ010000026">
    <property type="protein sequence ID" value="MCZ8516718.1"/>
    <property type="molecule type" value="Genomic_DNA"/>
</dbReference>
<feature type="region of interest" description="Disordered" evidence="2">
    <location>
        <begin position="1"/>
        <end position="32"/>
    </location>
</feature>
<reference evidence="4 5" key="1">
    <citation type="submission" date="2022-12" db="EMBL/GenBank/DDBJ databases">
        <title>Draft genome sequence of Paenibacillus sp. dW9.</title>
        <authorList>
            <person name="Choi E.-W."/>
            <person name="Kim D.-U."/>
        </authorList>
    </citation>
    <scope>NUCLEOTIDE SEQUENCE [LARGE SCALE GENOMIC DNA]</scope>
    <source>
        <strain evidence="5">dW9</strain>
    </source>
</reference>
<keyword evidence="1" id="KW-0175">Coiled coil</keyword>